<organism evidence="1">
    <name type="scientific">Uncultured Desulfatiglans sp</name>
    <dbReference type="NCBI Taxonomy" id="1748965"/>
    <lineage>
        <taxon>Bacteria</taxon>
        <taxon>Pseudomonadati</taxon>
        <taxon>Thermodesulfobacteriota</taxon>
        <taxon>Desulfobacteria</taxon>
        <taxon>Desulfatiglandales</taxon>
        <taxon>Desulfatiglandaceae</taxon>
        <taxon>Desulfatiglans</taxon>
        <taxon>environmental samples</taxon>
    </lineage>
</organism>
<dbReference type="EMBL" id="UPXX01000001">
    <property type="protein sequence ID" value="VBB41384.1"/>
    <property type="molecule type" value="Genomic_DNA"/>
</dbReference>
<evidence type="ECO:0000313" key="1">
    <source>
        <dbReference type="EMBL" id="VBB41384.1"/>
    </source>
</evidence>
<sequence>MTFGSDLYYLGESKNVGYIVAIEANNIIDEHMGQIMTILRSEGFKNIAVKVTENTRINQICFRETTDPENQMIVDACIQCSQNFSQEMYNKNIRIIIMNSMSLT</sequence>
<gene>
    <name evidence="1" type="ORF">TRIP_B10112</name>
</gene>
<reference evidence="1" key="1">
    <citation type="submission" date="2018-07" db="EMBL/GenBank/DDBJ databases">
        <authorList>
            <consortium name="Genoscope - CEA"/>
            <person name="William W."/>
        </authorList>
    </citation>
    <scope>NUCLEOTIDE SEQUENCE</scope>
    <source>
        <strain evidence="1">IK1</strain>
    </source>
</reference>
<protein>
    <submittedName>
        <fullName evidence="1">Uncharacterized protein</fullName>
    </submittedName>
</protein>
<accession>A0A653A050</accession>
<name>A0A653A050_UNCDX</name>
<proteinExistence type="predicted"/>
<dbReference type="AlphaFoldDB" id="A0A653A050"/>